<dbReference type="InterPro" id="IPR029058">
    <property type="entry name" value="AB_hydrolase_fold"/>
</dbReference>
<dbReference type="STRING" id="2018661.A0A2A2LKG3"/>
<proteinExistence type="inferred from homology"/>
<sequence>MVYVHGGGFTVHSSANYGDTSIARNLCTKGVLVCTINYRLGVMGFFTTGDQRCLGNFGLWDQTLALRWIKDNVSRFGGDPNCITLFGQSAGGASVDWLSISPHSRDLFQRVIPMGGCGECDFAIRTKENQTTLGREFARFLGWKGEDSDTESLLEFMKAQPTSKLELGFSPKKGFRHSQAGNLYFVPNFDGDFFPKQPSTLRQEMPKKDVMCGTTHFEGLLFVSLGGRTKSLDGVRKFTKVMYKECDFGEHVEEVRKEVFDFYTRGLDPKDTQSTTLAMIKLLGDYAINVGVFNYAKIMASLNHNVYFYSFEYCNPDNMGFFGYFMPFKAATHCTELRYVLGKGIISKFKPNDNDLKMIEIMTTYFTSFAKYGDPNGKLLDATSSFTEAPSTTDFTSTATATITVTPAEKTITGTTTTTTSIPSASSSALWLPHSASSPLHHFRIDLPNSAMKDDYQERRPLFFDEINKRNLSRASL</sequence>
<dbReference type="SUPFAM" id="SSF53474">
    <property type="entry name" value="alpha/beta-Hydrolases"/>
    <property type="match status" value="1"/>
</dbReference>
<name>A0A2A2LKG3_9BILA</name>
<keyword evidence="7" id="KW-1185">Reference proteome</keyword>
<evidence type="ECO:0000259" key="5">
    <source>
        <dbReference type="Pfam" id="PF00135"/>
    </source>
</evidence>
<evidence type="ECO:0000256" key="1">
    <source>
        <dbReference type="ARBA" id="ARBA00005964"/>
    </source>
</evidence>
<comment type="caution">
    <text evidence="6">The sequence shown here is derived from an EMBL/GenBank/DDBJ whole genome shotgun (WGS) entry which is preliminary data.</text>
</comment>
<organism evidence="6 7">
    <name type="scientific">Diploscapter pachys</name>
    <dbReference type="NCBI Taxonomy" id="2018661"/>
    <lineage>
        <taxon>Eukaryota</taxon>
        <taxon>Metazoa</taxon>
        <taxon>Ecdysozoa</taxon>
        <taxon>Nematoda</taxon>
        <taxon>Chromadorea</taxon>
        <taxon>Rhabditida</taxon>
        <taxon>Rhabditina</taxon>
        <taxon>Rhabditomorpha</taxon>
        <taxon>Rhabditoidea</taxon>
        <taxon>Rhabditidae</taxon>
        <taxon>Diploscapter</taxon>
    </lineage>
</organism>
<dbReference type="PROSITE" id="PS00122">
    <property type="entry name" value="CARBOXYLESTERASE_B_1"/>
    <property type="match status" value="1"/>
</dbReference>
<dbReference type="EMBL" id="LIAE01006639">
    <property type="protein sequence ID" value="PAV86745.1"/>
    <property type="molecule type" value="Genomic_DNA"/>
</dbReference>
<dbReference type="PANTHER" id="PTHR45029:SF6">
    <property type="entry name" value="CARBOXYLIC ESTER HYDROLASE"/>
    <property type="match status" value="1"/>
</dbReference>
<dbReference type="Proteomes" id="UP000218231">
    <property type="component" value="Unassembled WGS sequence"/>
</dbReference>
<dbReference type="Pfam" id="PF00135">
    <property type="entry name" value="COesterase"/>
    <property type="match status" value="1"/>
</dbReference>
<dbReference type="InterPro" id="IPR043187">
    <property type="entry name" value="CM06B1-like"/>
</dbReference>
<reference evidence="6 7" key="1">
    <citation type="journal article" date="2017" name="Curr. Biol.">
        <title>Genome architecture and evolution of a unichromosomal asexual nematode.</title>
        <authorList>
            <person name="Fradin H."/>
            <person name="Zegar C."/>
            <person name="Gutwein M."/>
            <person name="Lucas J."/>
            <person name="Kovtun M."/>
            <person name="Corcoran D."/>
            <person name="Baugh L.R."/>
            <person name="Kiontke K."/>
            <person name="Gunsalus K."/>
            <person name="Fitch D.H."/>
            <person name="Piano F."/>
        </authorList>
    </citation>
    <scope>NUCLEOTIDE SEQUENCE [LARGE SCALE GENOMIC DNA]</scope>
    <source>
        <strain evidence="6">PF1309</strain>
    </source>
</reference>
<evidence type="ECO:0000313" key="7">
    <source>
        <dbReference type="Proteomes" id="UP000218231"/>
    </source>
</evidence>
<dbReference type="OrthoDB" id="19653at2759"/>
<feature type="domain" description="Carboxylesterase type B" evidence="5">
    <location>
        <begin position="1"/>
        <end position="385"/>
    </location>
</feature>
<dbReference type="PANTHER" id="PTHR45029">
    <property type="entry name" value="CARBOXYLIC ESTER HYDROLASE-RELATED"/>
    <property type="match status" value="1"/>
</dbReference>
<dbReference type="GO" id="GO:0052689">
    <property type="term" value="F:carboxylic ester hydrolase activity"/>
    <property type="evidence" value="ECO:0007669"/>
    <property type="project" value="UniProtKB-KW"/>
</dbReference>
<keyword evidence="3 4" id="KW-0378">Hydrolase</keyword>
<evidence type="ECO:0000256" key="3">
    <source>
        <dbReference type="ARBA" id="ARBA00022801"/>
    </source>
</evidence>
<protein>
    <recommendedName>
        <fullName evidence="4">Carboxylic ester hydrolase</fullName>
        <ecNumber evidence="4">3.1.1.-</ecNumber>
    </recommendedName>
</protein>
<dbReference type="AlphaFoldDB" id="A0A2A2LKG3"/>
<dbReference type="EC" id="3.1.1.-" evidence="4"/>
<comment type="similarity">
    <text evidence="1 4">Belongs to the type-B carboxylesterase/lipase family.</text>
</comment>
<keyword evidence="2" id="KW-0719">Serine esterase</keyword>
<dbReference type="Gene3D" id="3.40.50.1820">
    <property type="entry name" value="alpha/beta hydrolase"/>
    <property type="match status" value="1"/>
</dbReference>
<accession>A0A2A2LKG3</accession>
<gene>
    <name evidence="6" type="ORF">WR25_20951</name>
</gene>
<evidence type="ECO:0000256" key="2">
    <source>
        <dbReference type="ARBA" id="ARBA00022487"/>
    </source>
</evidence>
<evidence type="ECO:0000256" key="4">
    <source>
        <dbReference type="RuleBase" id="RU361235"/>
    </source>
</evidence>
<dbReference type="InterPro" id="IPR019826">
    <property type="entry name" value="Carboxylesterase_B_AS"/>
</dbReference>
<evidence type="ECO:0000313" key="6">
    <source>
        <dbReference type="EMBL" id="PAV86746.1"/>
    </source>
</evidence>
<dbReference type="InterPro" id="IPR002018">
    <property type="entry name" value="CarbesteraseB"/>
</dbReference>
<dbReference type="EMBL" id="LIAE01006639">
    <property type="protein sequence ID" value="PAV86746.1"/>
    <property type="molecule type" value="Genomic_DNA"/>
</dbReference>